<keyword evidence="7" id="KW-0576">Peroxisome</keyword>
<reference evidence="14 15" key="1">
    <citation type="submission" date="2016-02" db="EMBL/GenBank/DDBJ databases">
        <authorList>
            <person name="Wen L."/>
            <person name="He K."/>
            <person name="Yang H."/>
        </authorList>
    </citation>
    <scope>NUCLEOTIDE SEQUENCE [LARGE SCALE GENOMIC DNA]</scope>
    <source>
        <strain evidence="14 15">CV58</strain>
    </source>
</reference>
<organism evidence="14 15">
    <name type="scientific">Ventosimonas gracilis</name>
    <dbReference type="NCBI Taxonomy" id="1680762"/>
    <lineage>
        <taxon>Bacteria</taxon>
        <taxon>Pseudomonadati</taxon>
        <taxon>Pseudomonadota</taxon>
        <taxon>Gammaproteobacteria</taxon>
        <taxon>Pseudomonadales</taxon>
        <taxon>Ventosimonadaceae</taxon>
        <taxon>Ventosimonas</taxon>
    </lineage>
</organism>
<dbReference type="GO" id="GO:0010124">
    <property type="term" value="P:phenylacetate catabolic process"/>
    <property type="evidence" value="ECO:0007669"/>
    <property type="project" value="TreeGrafter"/>
</dbReference>
<dbReference type="OrthoDB" id="8951704at2"/>
<dbReference type="Pfam" id="PF00108">
    <property type="entry name" value="Thiolase_N"/>
    <property type="match status" value="1"/>
</dbReference>
<dbReference type="PANTHER" id="PTHR43853">
    <property type="entry name" value="3-KETOACYL-COA THIOLASE, PEROXISOMAL"/>
    <property type="match status" value="1"/>
</dbReference>
<evidence type="ECO:0000256" key="6">
    <source>
        <dbReference type="ARBA" id="ARBA00023098"/>
    </source>
</evidence>
<dbReference type="InterPro" id="IPR020616">
    <property type="entry name" value="Thiolase_N"/>
</dbReference>
<evidence type="ECO:0000256" key="8">
    <source>
        <dbReference type="ARBA" id="ARBA00023315"/>
    </source>
</evidence>
<dbReference type="InterPro" id="IPR050215">
    <property type="entry name" value="Thiolase-like_sf_Thiolase"/>
</dbReference>
<comment type="catalytic activity">
    <reaction evidence="9">
        <text>succinyl-CoA + acetyl-CoA = 3-oxoadipyl-CoA + CoA</text>
        <dbReference type="Rhea" id="RHEA:19481"/>
        <dbReference type="ChEBI" id="CHEBI:57287"/>
        <dbReference type="ChEBI" id="CHEBI:57288"/>
        <dbReference type="ChEBI" id="CHEBI:57292"/>
        <dbReference type="ChEBI" id="CHEBI:57348"/>
        <dbReference type="EC" id="2.3.1.174"/>
    </reaction>
</comment>
<evidence type="ECO:0000313" key="14">
    <source>
        <dbReference type="EMBL" id="KXU39233.1"/>
    </source>
</evidence>
<dbReference type="GO" id="GO:0033812">
    <property type="term" value="F:3-oxoadipyl-CoA thiolase activity"/>
    <property type="evidence" value="ECO:0007669"/>
    <property type="project" value="UniProtKB-EC"/>
</dbReference>
<dbReference type="GO" id="GO:0006635">
    <property type="term" value="P:fatty acid beta-oxidation"/>
    <property type="evidence" value="ECO:0007669"/>
    <property type="project" value="TreeGrafter"/>
</dbReference>
<comment type="similarity">
    <text evidence="2 11">Belongs to the thiolase-like superfamily. Thiolase family.</text>
</comment>
<evidence type="ECO:0000256" key="1">
    <source>
        <dbReference type="ARBA" id="ARBA00004275"/>
    </source>
</evidence>
<evidence type="ECO:0000256" key="9">
    <source>
        <dbReference type="ARBA" id="ARBA00048527"/>
    </source>
</evidence>
<gene>
    <name evidence="14" type="ORF">AXE65_09650</name>
</gene>
<dbReference type="FunFam" id="3.40.47.10:FF:000010">
    <property type="entry name" value="Acetyl-CoA acetyltransferase (Thiolase)"/>
    <property type="match status" value="1"/>
</dbReference>
<keyword evidence="15" id="KW-1185">Reference proteome</keyword>
<dbReference type="Pfam" id="PF02803">
    <property type="entry name" value="Thiolase_C"/>
    <property type="match status" value="1"/>
</dbReference>
<evidence type="ECO:0000256" key="2">
    <source>
        <dbReference type="ARBA" id="ARBA00010982"/>
    </source>
</evidence>
<dbReference type="PIRSF" id="PIRSF000429">
    <property type="entry name" value="Ac-CoA_Ac_transf"/>
    <property type="match status" value="1"/>
</dbReference>
<dbReference type="GO" id="GO:0005737">
    <property type="term" value="C:cytoplasm"/>
    <property type="evidence" value="ECO:0007669"/>
    <property type="project" value="UniProtKB-ARBA"/>
</dbReference>
<dbReference type="InterPro" id="IPR002155">
    <property type="entry name" value="Thiolase"/>
</dbReference>
<keyword evidence="8 11" id="KW-0012">Acyltransferase</keyword>
<evidence type="ECO:0000313" key="15">
    <source>
        <dbReference type="Proteomes" id="UP000072660"/>
    </source>
</evidence>
<dbReference type="InterPro" id="IPR020613">
    <property type="entry name" value="Thiolase_CS"/>
</dbReference>
<evidence type="ECO:0000256" key="3">
    <source>
        <dbReference type="ARBA" id="ARBA00022679"/>
    </source>
</evidence>
<name>A0A139SX85_9GAMM</name>
<keyword evidence="4" id="KW-0276">Fatty acid metabolism</keyword>
<dbReference type="SUPFAM" id="SSF53901">
    <property type="entry name" value="Thiolase-like"/>
    <property type="match status" value="2"/>
</dbReference>
<feature type="domain" description="Thiolase C-terminal" evidence="13">
    <location>
        <begin position="271"/>
        <end position="392"/>
    </location>
</feature>
<feature type="domain" description="Thiolase N-terminal" evidence="12">
    <location>
        <begin position="5"/>
        <end position="262"/>
    </location>
</feature>
<dbReference type="EMBL" id="LSZO01000025">
    <property type="protein sequence ID" value="KXU39233.1"/>
    <property type="molecule type" value="Genomic_DNA"/>
</dbReference>
<dbReference type="Proteomes" id="UP000072660">
    <property type="component" value="Unassembled WGS sequence"/>
</dbReference>
<proteinExistence type="inferred from homology"/>
<keyword evidence="3 11" id="KW-0808">Transferase</keyword>
<comment type="subcellular location">
    <subcellularLocation>
        <location evidence="1">Peroxisome</location>
    </subcellularLocation>
</comment>
<dbReference type="PANTHER" id="PTHR43853:SF8">
    <property type="entry name" value="3-KETOACYL-COA THIOLASE, PEROXISOMAL"/>
    <property type="match status" value="1"/>
</dbReference>
<feature type="active site" description="Acyl-thioester intermediate" evidence="10">
    <location>
        <position position="90"/>
    </location>
</feature>
<evidence type="ECO:0000256" key="11">
    <source>
        <dbReference type="RuleBase" id="RU003557"/>
    </source>
</evidence>
<dbReference type="InterPro" id="IPR016039">
    <property type="entry name" value="Thiolase-like"/>
</dbReference>
<keyword evidence="5" id="KW-0809">Transit peptide</keyword>
<accession>A0A139SX85</accession>
<sequence length="393" mass="41708">MQDAVIVATARTPIGKAYRGALNNTEAPTLAAHAMKAALARTPLAADEIEEVLLGCAVTQGTSGVNIARHAVMAAHWPVSISGKTIDQQCASGLSAIASAALQIQSGQNRILLAGGVESVSLAQNDKMNNYRLRDPKVLSHYPKYYLNMLETAEILAKRYQVSREEQDAYALQSQQRAAKAKAAGWFAKEIAPLEVSQLIVDKDSGQTHQKLRTFSEDEGLRETRIDALAALKPALANGTCVTAGNASQLSDGACACLLMSEREAEQRGITPLGRLRDMVSVGLAPEEMGMGPLHAIPKLLARNQLTVDAIDLWEINEAFACQVLACVQRLGIDQDKLNVNGGAIALGHPYGMSGARLAGHALLEGARRGAKRVLVSLCVGGGMGVAALFERP</sequence>
<comment type="caution">
    <text evidence="14">The sequence shown here is derived from an EMBL/GenBank/DDBJ whole genome shotgun (WGS) entry which is preliminary data.</text>
</comment>
<dbReference type="AlphaFoldDB" id="A0A139SX85"/>
<evidence type="ECO:0000256" key="4">
    <source>
        <dbReference type="ARBA" id="ARBA00022832"/>
    </source>
</evidence>
<evidence type="ECO:0000256" key="7">
    <source>
        <dbReference type="ARBA" id="ARBA00023140"/>
    </source>
</evidence>
<dbReference type="PROSITE" id="PS00737">
    <property type="entry name" value="THIOLASE_2"/>
    <property type="match status" value="1"/>
</dbReference>
<keyword evidence="6" id="KW-0443">Lipid metabolism</keyword>
<evidence type="ECO:0000256" key="5">
    <source>
        <dbReference type="ARBA" id="ARBA00022946"/>
    </source>
</evidence>
<feature type="active site" description="Proton acceptor" evidence="10">
    <location>
        <position position="349"/>
    </location>
</feature>
<evidence type="ECO:0000259" key="12">
    <source>
        <dbReference type="Pfam" id="PF00108"/>
    </source>
</evidence>
<dbReference type="CDD" id="cd00751">
    <property type="entry name" value="thiolase"/>
    <property type="match status" value="1"/>
</dbReference>
<dbReference type="RefSeq" id="WP_068387066.1">
    <property type="nucleotide sequence ID" value="NZ_LSZO01000025.1"/>
</dbReference>
<evidence type="ECO:0000259" key="13">
    <source>
        <dbReference type="Pfam" id="PF02803"/>
    </source>
</evidence>
<dbReference type="NCBIfam" id="TIGR01930">
    <property type="entry name" value="AcCoA-C-Actrans"/>
    <property type="match status" value="1"/>
</dbReference>
<feature type="active site" description="Proton acceptor" evidence="10">
    <location>
        <position position="379"/>
    </location>
</feature>
<dbReference type="Gene3D" id="3.40.47.10">
    <property type="match status" value="1"/>
</dbReference>
<dbReference type="InterPro" id="IPR020617">
    <property type="entry name" value="Thiolase_C"/>
</dbReference>
<protein>
    <submittedName>
        <fullName evidence="14">Acetyl-CoA acetyltransferase</fullName>
    </submittedName>
</protein>
<evidence type="ECO:0000256" key="10">
    <source>
        <dbReference type="PIRSR" id="PIRSR000429-1"/>
    </source>
</evidence>